<feature type="transmembrane region" description="Helical" evidence="8">
    <location>
        <begin position="110"/>
        <end position="133"/>
    </location>
</feature>
<evidence type="ECO:0000256" key="5">
    <source>
        <dbReference type="ARBA" id="ARBA00022692"/>
    </source>
</evidence>
<evidence type="ECO:0000313" key="10">
    <source>
        <dbReference type="EnsemblPlants" id="Kaladp0101s0087.1.v1.1"/>
    </source>
</evidence>
<feature type="transmembrane region" description="Helical" evidence="8">
    <location>
        <begin position="153"/>
        <end position="173"/>
    </location>
</feature>
<keyword evidence="11" id="KW-1185">Reference proteome</keyword>
<evidence type="ECO:0000256" key="4">
    <source>
        <dbReference type="ARBA" id="ARBA00022475"/>
    </source>
</evidence>
<comment type="similarity">
    <text evidence="2 8">Belongs to the Casparian strip membrane proteins (CASP) family.</text>
</comment>
<dbReference type="EnsemblPlants" id="Kaladp0101s0087.1.v1.1">
    <property type="protein sequence ID" value="Kaladp0101s0087.1.v1.1"/>
    <property type="gene ID" value="Kaladp0101s0087.v1.1"/>
</dbReference>
<protein>
    <recommendedName>
        <fullName evidence="8">CASP-like protein</fullName>
    </recommendedName>
</protein>
<keyword evidence="7 8" id="KW-0472">Membrane</keyword>
<reference evidence="10" key="1">
    <citation type="submission" date="2021-01" db="UniProtKB">
        <authorList>
            <consortium name="EnsemblPlants"/>
        </authorList>
    </citation>
    <scope>IDENTIFICATION</scope>
</reference>
<keyword evidence="4 8" id="KW-1003">Cell membrane</keyword>
<dbReference type="Proteomes" id="UP000594263">
    <property type="component" value="Unplaced"/>
</dbReference>
<evidence type="ECO:0000256" key="1">
    <source>
        <dbReference type="ARBA" id="ARBA00004651"/>
    </source>
</evidence>
<dbReference type="InterPro" id="IPR006702">
    <property type="entry name" value="CASP_dom"/>
</dbReference>
<feature type="transmembrane region" description="Helical" evidence="8">
    <location>
        <begin position="31"/>
        <end position="51"/>
    </location>
</feature>
<dbReference type="OMA" id="VAIAWIQ"/>
<evidence type="ECO:0000256" key="2">
    <source>
        <dbReference type="ARBA" id="ARBA00007651"/>
    </source>
</evidence>
<evidence type="ECO:0000256" key="7">
    <source>
        <dbReference type="ARBA" id="ARBA00023136"/>
    </source>
</evidence>
<keyword evidence="5 8" id="KW-0812">Transmembrane</keyword>
<feature type="transmembrane region" description="Helical" evidence="8">
    <location>
        <begin position="71"/>
        <end position="90"/>
    </location>
</feature>
<evidence type="ECO:0000313" key="11">
    <source>
        <dbReference type="Proteomes" id="UP000594263"/>
    </source>
</evidence>
<dbReference type="GO" id="GO:0005886">
    <property type="term" value="C:plasma membrane"/>
    <property type="evidence" value="ECO:0007669"/>
    <property type="project" value="UniProtKB-SubCell"/>
</dbReference>
<evidence type="ECO:0000256" key="3">
    <source>
        <dbReference type="ARBA" id="ARBA00011489"/>
    </source>
</evidence>
<evidence type="ECO:0000259" key="9">
    <source>
        <dbReference type="Pfam" id="PF04535"/>
    </source>
</evidence>
<dbReference type="PANTHER" id="PTHR33573:SF15">
    <property type="entry name" value="CASP-LIKE PROTEIN 4A4"/>
    <property type="match status" value="1"/>
</dbReference>
<feature type="domain" description="Casparian strip membrane protein" evidence="9">
    <location>
        <begin position="28"/>
        <end position="167"/>
    </location>
</feature>
<accession>A0A7N1A7A8</accession>
<evidence type="ECO:0000256" key="6">
    <source>
        <dbReference type="ARBA" id="ARBA00022989"/>
    </source>
</evidence>
<proteinExistence type="inferred from homology"/>
<sequence length="178" mass="19382">MLEATPSLGQQLATPSPFSVTRSSSRHTVHLASLLPRATAVIFSFASALSLARPPTNKSPSSASFFDYPELVYCFFVIVLAFGYSALQLIKGIIDVAHLGFIVSEKVSDYTTFVLDQLVSYLLLSSCSVSILATQRLGQNPSLQVRVWTSVSMSFATFFVVASGALLSGYRLCKRLIW</sequence>
<dbReference type="Pfam" id="PF04535">
    <property type="entry name" value="CASP_dom"/>
    <property type="match status" value="1"/>
</dbReference>
<name>A0A7N1A7A8_KALFE</name>
<dbReference type="PANTHER" id="PTHR33573">
    <property type="entry name" value="CASP-LIKE PROTEIN 4A4"/>
    <property type="match status" value="1"/>
</dbReference>
<comment type="subunit">
    <text evidence="3 8">Homodimer and heterodimers.</text>
</comment>
<keyword evidence="6 8" id="KW-1133">Transmembrane helix</keyword>
<evidence type="ECO:0000256" key="8">
    <source>
        <dbReference type="RuleBase" id="RU361233"/>
    </source>
</evidence>
<comment type="subcellular location">
    <subcellularLocation>
        <location evidence="1 8">Cell membrane</location>
        <topology evidence="1 8">Multi-pass membrane protein</topology>
    </subcellularLocation>
</comment>
<organism evidence="10 11">
    <name type="scientific">Kalanchoe fedtschenkoi</name>
    <name type="common">Lavender scallops</name>
    <name type="synonym">South American air plant</name>
    <dbReference type="NCBI Taxonomy" id="63787"/>
    <lineage>
        <taxon>Eukaryota</taxon>
        <taxon>Viridiplantae</taxon>
        <taxon>Streptophyta</taxon>
        <taxon>Embryophyta</taxon>
        <taxon>Tracheophyta</taxon>
        <taxon>Spermatophyta</taxon>
        <taxon>Magnoliopsida</taxon>
        <taxon>eudicotyledons</taxon>
        <taxon>Gunneridae</taxon>
        <taxon>Pentapetalae</taxon>
        <taxon>Saxifragales</taxon>
        <taxon>Crassulaceae</taxon>
        <taxon>Kalanchoe</taxon>
    </lineage>
</organism>
<dbReference type="AlphaFoldDB" id="A0A7N1A7A8"/>
<dbReference type="Gramene" id="Kaladp0101s0087.1.v1.1">
    <property type="protein sequence ID" value="Kaladp0101s0087.1.v1.1"/>
    <property type="gene ID" value="Kaladp0101s0087.v1.1"/>
</dbReference>